<evidence type="ECO:0000256" key="1">
    <source>
        <dbReference type="SAM" id="MobiDB-lite"/>
    </source>
</evidence>
<feature type="region of interest" description="Disordered" evidence="1">
    <location>
        <begin position="167"/>
        <end position="186"/>
    </location>
</feature>
<feature type="compositionally biased region" description="Polar residues" evidence="1">
    <location>
        <begin position="125"/>
        <end position="152"/>
    </location>
</feature>
<proteinExistence type="predicted"/>
<dbReference type="InterPro" id="IPR058941">
    <property type="entry name" value="HTH_AT3G52170-like"/>
</dbReference>
<keyword evidence="4" id="KW-1185">Reference proteome</keyword>
<feature type="compositionally biased region" description="Polar residues" evidence="1">
    <location>
        <begin position="173"/>
        <end position="186"/>
    </location>
</feature>
<evidence type="ECO:0000313" key="3">
    <source>
        <dbReference type="EMBL" id="KAK1379776.1"/>
    </source>
</evidence>
<feature type="compositionally biased region" description="Polar residues" evidence="1">
    <location>
        <begin position="370"/>
        <end position="380"/>
    </location>
</feature>
<feature type="region of interest" description="Disordered" evidence="1">
    <location>
        <begin position="28"/>
        <end position="65"/>
    </location>
</feature>
<dbReference type="SUPFAM" id="SSF54928">
    <property type="entry name" value="RNA-binding domain, RBD"/>
    <property type="match status" value="1"/>
</dbReference>
<protein>
    <recommendedName>
        <fullName evidence="2">AT3G52170-like helix-turn-helix domain-containing protein</fullName>
    </recommendedName>
</protein>
<comment type="caution">
    <text evidence="3">The sequence shown here is derived from an EMBL/GenBank/DDBJ whole genome shotgun (WGS) entry which is preliminary data.</text>
</comment>
<gene>
    <name evidence="3" type="ORF">POM88_026520</name>
</gene>
<name>A0AAD8I670_9APIA</name>
<reference evidence="3" key="1">
    <citation type="submission" date="2023-02" db="EMBL/GenBank/DDBJ databases">
        <title>Genome of toxic invasive species Heracleum sosnowskyi carries increased number of genes despite the absence of recent whole-genome duplications.</title>
        <authorList>
            <person name="Schelkunov M."/>
            <person name="Shtratnikova V."/>
            <person name="Makarenko M."/>
            <person name="Klepikova A."/>
            <person name="Omelchenko D."/>
            <person name="Novikova G."/>
            <person name="Obukhova E."/>
            <person name="Bogdanov V."/>
            <person name="Penin A."/>
            <person name="Logacheva M."/>
        </authorList>
    </citation>
    <scope>NUCLEOTIDE SEQUENCE</scope>
    <source>
        <strain evidence="3">Hsosn_3</strain>
        <tissue evidence="3">Leaf</tissue>
    </source>
</reference>
<dbReference type="InterPro" id="IPR035979">
    <property type="entry name" value="RBD_domain_sf"/>
</dbReference>
<feature type="compositionally biased region" description="Basic and acidic residues" evidence="1">
    <location>
        <begin position="36"/>
        <end position="56"/>
    </location>
</feature>
<dbReference type="EMBL" id="JAUIZM010000006">
    <property type="protein sequence ID" value="KAK1379776.1"/>
    <property type="molecule type" value="Genomic_DNA"/>
</dbReference>
<feature type="region of interest" description="Disordered" evidence="1">
    <location>
        <begin position="353"/>
        <end position="400"/>
    </location>
</feature>
<feature type="region of interest" description="Disordered" evidence="1">
    <location>
        <begin position="115"/>
        <end position="152"/>
    </location>
</feature>
<dbReference type="PANTHER" id="PTHR34568">
    <property type="entry name" value="RRM DOMAIN-CONTAINING PROTEIN"/>
    <property type="match status" value="1"/>
</dbReference>
<dbReference type="AlphaFoldDB" id="A0AAD8I670"/>
<sequence length="924" mass="101892">MGLSRLLQQHTIFRFRTNGFARQTRLQFSTSPSDGNKAEKVATENKPQADDKRMDMHTGTFPKPSHIHKEIGGSWYSLKELLQNAKEKIFGNLKVQSDSSNDVKSTSIAKVMTTKENGLGKSGHGETSNTQEDAACSKSNIPPSSVPCTSGEISSDMKVAAVLDANRSHNDLENTGSGKTRNTTQSSAEMIYNTEDSSVSREIPNATANHCSEVLQNATVLKGVCDAPYQTGFPEAASDFSVNSIKEEAVSNNQNHFQKIKECVQLEELQDPFEKSEKLSSLIYEATRPWQVKIEDKMASTGARNQMENKMYVDRYDKKVTEPPAAEPENGLLDSVGKSSEAVLCSNAEVTAATRQESVPNPHVSVGNGLDQTENRQNFPGISPDNKVSKEGGKPASGNAAQKLAGSISLFNSLVDHEAGKIMNKCNISETDGHLESSEEVSQGNLPNPFDIKGCHIGPQVAIDPGSVISKKTDQNHYSDHIRVLSQVNIPKLDNAGCQISSCHSYEEKTEKDSSFEAPAEKVNKHGKIYSQQKSNEDSAELNAKESKPDACVPPIGIRQLDKGQDTTSSESLDRNKVLVKFVHKDADEQKVIEVLKCCGNILKIELSGVGQSSFQTAVVYFEKRKGMQKALQMTDLLLRGVALTLETASSLESRCEKITIPSLIGDPDAPVALLKNPTRTVAIKQMTCEIFPRHIEKALAFCESNISGFFLGSSDSVAYVEFEIMIAIKQMTCEIFPRHIEKALAFCESNISGFFLGSSDSVAYVEFETEDGKERALAKQSIVVLGKRLFIFRVDTPRTTVVRVKTMSASVNLKKKLILASIGRIRAVHQRTPVIFDVHFCISEWPNMLQILNEINAIEVDGMKLIAEPAPIVPPDVLCHIYSQPEERKRLKDDMLRWLQKLEGNPIKIRRLTNKFSKFLSEQ</sequence>
<dbReference type="Proteomes" id="UP001237642">
    <property type="component" value="Unassembled WGS sequence"/>
</dbReference>
<feature type="domain" description="AT3G52170-like helix-turn-helix" evidence="2">
    <location>
        <begin position="54"/>
        <end position="84"/>
    </location>
</feature>
<feature type="region of interest" description="Disordered" evidence="1">
    <location>
        <begin position="529"/>
        <end position="549"/>
    </location>
</feature>
<dbReference type="Pfam" id="PF25896">
    <property type="entry name" value="HTH_AT3G52170"/>
    <property type="match status" value="1"/>
</dbReference>
<evidence type="ECO:0000259" key="2">
    <source>
        <dbReference type="Pfam" id="PF25896"/>
    </source>
</evidence>
<accession>A0AAD8I670</accession>
<dbReference type="GO" id="GO:0003676">
    <property type="term" value="F:nucleic acid binding"/>
    <property type="evidence" value="ECO:0007669"/>
    <property type="project" value="InterPro"/>
</dbReference>
<dbReference type="PANTHER" id="PTHR34568:SF5">
    <property type="entry name" value="RNA-BINDING (RRM_RBD_RNP MOTIFS) FAMILY PROTEIN"/>
    <property type="match status" value="1"/>
</dbReference>
<evidence type="ECO:0000313" key="4">
    <source>
        <dbReference type="Proteomes" id="UP001237642"/>
    </source>
</evidence>
<dbReference type="Gene3D" id="3.30.70.330">
    <property type="match status" value="1"/>
</dbReference>
<dbReference type="InterPro" id="IPR058942">
    <property type="entry name" value="AT3G52170-like"/>
</dbReference>
<reference evidence="3" key="2">
    <citation type="submission" date="2023-05" db="EMBL/GenBank/DDBJ databases">
        <authorList>
            <person name="Schelkunov M.I."/>
        </authorList>
    </citation>
    <scope>NUCLEOTIDE SEQUENCE</scope>
    <source>
        <strain evidence="3">Hsosn_3</strain>
        <tissue evidence="3">Leaf</tissue>
    </source>
</reference>
<dbReference type="InterPro" id="IPR012677">
    <property type="entry name" value="Nucleotide-bd_a/b_plait_sf"/>
</dbReference>
<organism evidence="3 4">
    <name type="scientific">Heracleum sosnowskyi</name>
    <dbReference type="NCBI Taxonomy" id="360622"/>
    <lineage>
        <taxon>Eukaryota</taxon>
        <taxon>Viridiplantae</taxon>
        <taxon>Streptophyta</taxon>
        <taxon>Embryophyta</taxon>
        <taxon>Tracheophyta</taxon>
        <taxon>Spermatophyta</taxon>
        <taxon>Magnoliopsida</taxon>
        <taxon>eudicotyledons</taxon>
        <taxon>Gunneridae</taxon>
        <taxon>Pentapetalae</taxon>
        <taxon>asterids</taxon>
        <taxon>campanulids</taxon>
        <taxon>Apiales</taxon>
        <taxon>Apiaceae</taxon>
        <taxon>Apioideae</taxon>
        <taxon>apioid superclade</taxon>
        <taxon>Tordylieae</taxon>
        <taxon>Tordyliinae</taxon>
        <taxon>Heracleum</taxon>
    </lineage>
</organism>